<keyword evidence="2" id="KW-1185">Reference proteome</keyword>
<dbReference type="AlphaFoldDB" id="F3ZZG4"/>
<organism evidence="1 2">
    <name type="scientific">Mahella australiensis (strain DSM 15567 / CIP 107919 / 50-1 BON)</name>
    <dbReference type="NCBI Taxonomy" id="697281"/>
    <lineage>
        <taxon>Bacteria</taxon>
        <taxon>Bacillati</taxon>
        <taxon>Bacillota</taxon>
        <taxon>Clostridia</taxon>
        <taxon>Thermoanaerobacterales</taxon>
        <taxon>Thermoanaerobacterales Family IV. Incertae Sedis</taxon>
        <taxon>Mahella</taxon>
    </lineage>
</organism>
<evidence type="ECO:0000313" key="2">
    <source>
        <dbReference type="Proteomes" id="UP000008457"/>
    </source>
</evidence>
<dbReference type="KEGG" id="mas:Mahau_0571"/>
<reference evidence="1 2" key="2">
    <citation type="journal article" date="2011" name="Stand. Genomic Sci.">
        <title>Complete genome sequence of Mahella australiensis type strain (50-1 BON).</title>
        <authorList>
            <person name="Sikorski J."/>
            <person name="Teshima H."/>
            <person name="Nolan M."/>
            <person name="Lucas S."/>
            <person name="Hammon N."/>
            <person name="Deshpande S."/>
            <person name="Cheng J.F."/>
            <person name="Pitluck S."/>
            <person name="Liolios K."/>
            <person name="Pagani I."/>
            <person name="Ivanova N."/>
            <person name="Huntemann M."/>
            <person name="Mavromatis K."/>
            <person name="Ovchinikova G."/>
            <person name="Pati A."/>
            <person name="Tapia R."/>
            <person name="Han C."/>
            <person name="Goodwin L."/>
            <person name="Chen A."/>
            <person name="Palaniappan K."/>
            <person name="Land M."/>
            <person name="Hauser L."/>
            <person name="Ngatchou-Djao O.D."/>
            <person name="Rohde M."/>
            <person name="Pukall R."/>
            <person name="Spring S."/>
            <person name="Abt B."/>
            <person name="Goker M."/>
            <person name="Detter J.C."/>
            <person name="Woyke T."/>
            <person name="Bristow J."/>
            <person name="Markowitz V."/>
            <person name="Hugenholtz P."/>
            <person name="Eisen J.A."/>
            <person name="Kyrpides N.C."/>
            <person name="Klenk H.P."/>
            <person name="Lapidus A."/>
        </authorList>
    </citation>
    <scope>NUCLEOTIDE SEQUENCE [LARGE SCALE GENOMIC DNA]</scope>
    <source>
        <strain evidence="2">DSM 15567 / CIP 107919 / 50-1 BON</strain>
    </source>
</reference>
<proteinExistence type="predicted"/>
<dbReference type="eggNOG" id="ENOG502Z9KA">
    <property type="taxonomic scope" value="Bacteria"/>
</dbReference>
<protein>
    <submittedName>
        <fullName evidence="1">Uncharacterized protein</fullName>
    </submittedName>
</protein>
<dbReference type="STRING" id="697281.Mahau_0571"/>
<dbReference type="Proteomes" id="UP000008457">
    <property type="component" value="Chromosome"/>
</dbReference>
<gene>
    <name evidence="1" type="ordered locus">Mahau_0571</name>
</gene>
<reference evidence="2" key="1">
    <citation type="submission" date="2010-11" db="EMBL/GenBank/DDBJ databases">
        <title>The complete genome of Mahella australiensis DSM 15567.</title>
        <authorList>
            <consortium name="US DOE Joint Genome Institute (JGI-PGF)"/>
            <person name="Lucas S."/>
            <person name="Copeland A."/>
            <person name="Lapidus A."/>
            <person name="Bruce D."/>
            <person name="Goodwin L."/>
            <person name="Pitluck S."/>
            <person name="Kyrpides N."/>
            <person name="Mavromatis K."/>
            <person name="Pagani I."/>
            <person name="Ivanova N."/>
            <person name="Teshima H."/>
            <person name="Brettin T."/>
            <person name="Detter J.C."/>
            <person name="Han C."/>
            <person name="Tapia R."/>
            <person name="Land M."/>
            <person name="Hauser L."/>
            <person name="Markowitz V."/>
            <person name="Cheng J.-F."/>
            <person name="Hugenholtz P."/>
            <person name="Woyke T."/>
            <person name="Wu D."/>
            <person name="Spring S."/>
            <person name="Pukall R."/>
            <person name="Steenblock K."/>
            <person name="Schneider S."/>
            <person name="Klenk H.-P."/>
            <person name="Eisen J.A."/>
        </authorList>
    </citation>
    <scope>NUCLEOTIDE SEQUENCE [LARGE SCALE GENOMIC DNA]</scope>
    <source>
        <strain evidence="2">DSM 15567 / CIP 107919 / 50-1 BON</strain>
    </source>
</reference>
<dbReference type="RefSeq" id="WP_013780207.1">
    <property type="nucleotide sequence ID" value="NC_015520.1"/>
</dbReference>
<accession>F3ZZG4</accession>
<dbReference type="HOGENOM" id="CLU_043926_0_0_9"/>
<evidence type="ECO:0000313" key="1">
    <source>
        <dbReference type="EMBL" id="AEE95774.1"/>
    </source>
</evidence>
<dbReference type="EMBL" id="CP002360">
    <property type="protein sequence ID" value="AEE95774.1"/>
    <property type="molecule type" value="Genomic_DNA"/>
</dbReference>
<name>F3ZZG4_MAHA5</name>
<sequence>MKFTISESVSNTAWSNVDKGQIWRILKQGIADKAAGVAEAVREVYAVVKASVDDNLTEADCWGPHHEVREDGTVVLNRAGLIAAVAALSGARSEPNLTPQQAAEARQHLLRHYKELEMPIPATLVSGEIGQVQATISGEISINDVPLASWANLDTLKAGDQDPLEVVVEIPAGKSKRGWNYKPEALKAIVGEVMSQGLPGFLGHQKPEDVDHEFPPPVTHWVGAKWDPITNKAYFRGVIDKSAEDLKRWIKSNVVRTVSIFGIPKLQQSMGETQVVDYQPLSIDWTPLGRAGMPTAVIAVGEMDEIINGGVKMNWRELVTQLKQALANKDVTLSQVVGEMGFTTQDLANEVEEIKEALAAKQTLGKVKEVLAVSGEMDIIEAAGEARKALDEKAKAKHEKLINEAIAEKVTGEMTQGLVKKMLHVADDATKEQIVGEIDALLKDEALKDTFSKLHTDKPAGIGITSDGSKPNAMLITRKVAI</sequence>